<dbReference type="Pfam" id="PF25284">
    <property type="entry name" value="DUF7874"/>
    <property type="match status" value="1"/>
</dbReference>
<evidence type="ECO:0008006" key="3">
    <source>
        <dbReference type="Google" id="ProtNLM"/>
    </source>
</evidence>
<name>A0AA88AR58_FICCA</name>
<organism evidence="1 2">
    <name type="scientific">Ficus carica</name>
    <name type="common">Common fig</name>
    <dbReference type="NCBI Taxonomy" id="3494"/>
    <lineage>
        <taxon>Eukaryota</taxon>
        <taxon>Viridiplantae</taxon>
        <taxon>Streptophyta</taxon>
        <taxon>Embryophyta</taxon>
        <taxon>Tracheophyta</taxon>
        <taxon>Spermatophyta</taxon>
        <taxon>Magnoliopsida</taxon>
        <taxon>eudicotyledons</taxon>
        <taxon>Gunneridae</taxon>
        <taxon>Pentapetalae</taxon>
        <taxon>rosids</taxon>
        <taxon>fabids</taxon>
        <taxon>Rosales</taxon>
        <taxon>Moraceae</taxon>
        <taxon>Ficeae</taxon>
        <taxon>Ficus</taxon>
    </lineage>
</organism>
<dbReference type="Proteomes" id="UP001187192">
    <property type="component" value="Unassembled WGS sequence"/>
</dbReference>
<protein>
    <recommendedName>
        <fullName evidence="3">Calcium ion-binding protein</fullName>
    </recommendedName>
</protein>
<accession>A0AA88AR58</accession>
<dbReference type="AlphaFoldDB" id="A0AA88AR58"/>
<evidence type="ECO:0000313" key="2">
    <source>
        <dbReference type="Proteomes" id="UP001187192"/>
    </source>
</evidence>
<dbReference type="InterPro" id="IPR057196">
    <property type="entry name" value="DUF7874"/>
</dbReference>
<sequence length="165" mass="18522">MGMIMSLMGGGAMYSQMVSLVSTAVYDRFRASEIKNFDDFHVSILDIFNNFNSALPGKHFDAPPREEIEEAFKQWQEEPDSIKKKENFVEFLKRSVKLSKTDNATMITGVMTPPAAMAAKRYIENVPQLKLMKAFPDAVFVPTATVLGLFSVQISRKILMGKMVS</sequence>
<gene>
    <name evidence="1" type="ORF">TIFTF001_025488</name>
</gene>
<keyword evidence="2" id="KW-1185">Reference proteome</keyword>
<dbReference type="PANTHER" id="PTHR37754">
    <property type="entry name" value="CALCIUM ION-BINDING PROTEIN"/>
    <property type="match status" value="1"/>
</dbReference>
<proteinExistence type="predicted"/>
<dbReference type="PANTHER" id="PTHR37754:SF1">
    <property type="entry name" value="CALCIUM ION-BINDING PROTEIN"/>
    <property type="match status" value="1"/>
</dbReference>
<reference evidence="1" key="1">
    <citation type="submission" date="2023-07" db="EMBL/GenBank/DDBJ databases">
        <title>draft genome sequence of fig (Ficus carica).</title>
        <authorList>
            <person name="Takahashi T."/>
            <person name="Nishimura K."/>
        </authorList>
    </citation>
    <scope>NUCLEOTIDE SEQUENCE</scope>
</reference>
<evidence type="ECO:0000313" key="1">
    <source>
        <dbReference type="EMBL" id="GMN56377.1"/>
    </source>
</evidence>
<comment type="caution">
    <text evidence="1">The sequence shown here is derived from an EMBL/GenBank/DDBJ whole genome shotgun (WGS) entry which is preliminary data.</text>
</comment>
<dbReference type="EMBL" id="BTGU01000063">
    <property type="protein sequence ID" value="GMN56377.1"/>
    <property type="molecule type" value="Genomic_DNA"/>
</dbReference>